<organism evidence="1 2">
    <name type="scientific">Pseudarthrobacter phenanthrenivorans</name>
    <name type="common">Arthrobacter phenanthrenivorans</name>
    <dbReference type="NCBI Taxonomy" id="361575"/>
    <lineage>
        <taxon>Bacteria</taxon>
        <taxon>Bacillati</taxon>
        <taxon>Actinomycetota</taxon>
        <taxon>Actinomycetes</taxon>
        <taxon>Micrococcales</taxon>
        <taxon>Micrococcaceae</taxon>
        <taxon>Pseudarthrobacter</taxon>
    </lineage>
</organism>
<name>A0A3B0FML1_PSEPS</name>
<evidence type="ECO:0000313" key="2">
    <source>
        <dbReference type="Proteomes" id="UP000273159"/>
    </source>
</evidence>
<reference evidence="2" key="2">
    <citation type="submission" date="2018-10" db="EMBL/GenBank/DDBJ databases">
        <authorList>
            <person name="Wang Y."/>
            <person name="Wang J."/>
            <person name="Yang X."/>
            <person name="Wang Z."/>
            <person name="Huang Y."/>
        </authorList>
    </citation>
    <scope>NUCLEOTIDE SEQUENCE [LARGE SCALE GENOMIC DNA]</scope>
    <source>
        <strain evidence="2">J015</strain>
    </source>
</reference>
<dbReference type="AlphaFoldDB" id="A0A3B0FML1"/>
<dbReference type="Proteomes" id="UP000273159">
    <property type="component" value="Unassembled WGS sequence"/>
</dbReference>
<dbReference type="EMBL" id="RBNH01000018">
    <property type="protein sequence ID" value="RKO21139.1"/>
    <property type="molecule type" value="Genomic_DNA"/>
</dbReference>
<dbReference type="RefSeq" id="WP_120693255.1">
    <property type="nucleotide sequence ID" value="NZ_RBNH01000018.1"/>
</dbReference>
<evidence type="ECO:0000313" key="1">
    <source>
        <dbReference type="EMBL" id="RKO21139.1"/>
    </source>
</evidence>
<gene>
    <name evidence="1" type="ORF">D7Z96_16760</name>
</gene>
<proteinExistence type="predicted"/>
<reference evidence="1 2" key="1">
    <citation type="submission" date="2018-10" db="EMBL/GenBank/DDBJ databases">
        <title>Genome-guide identification and characterization of bacteria that degrade polycyclic aromatic hydrocarbons and resist hexavalent chromium simultaneously.</title>
        <authorList>
            <person name="Feng H."/>
        </authorList>
    </citation>
    <scope>NUCLEOTIDE SEQUENCE [LARGE SCALE GENOMIC DNA]</scope>
    <source>
        <strain evidence="1 2">J015</strain>
    </source>
</reference>
<protein>
    <submittedName>
        <fullName evidence="1">Uncharacterized protein</fullName>
    </submittedName>
</protein>
<comment type="caution">
    <text evidence="1">The sequence shown here is derived from an EMBL/GenBank/DDBJ whole genome shotgun (WGS) entry which is preliminary data.</text>
</comment>
<sequence length="92" mass="10306">MEPFRYRHWSRLVGTPVEVRRDFEIVRTGIVDDAMQDSSVVWLAADAAGDRALFSAAEGYEVWIRPTELDGKLCYKMAAALRPPAELPGGRP</sequence>
<accession>A0A3B0FML1</accession>